<feature type="region of interest" description="Disordered" evidence="10">
    <location>
        <begin position="22"/>
        <end position="203"/>
    </location>
</feature>
<keyword evidence="7" id="KW-0862">Zinc</keyword>
<dbReference type="GeneID" id="62166237"/>
<protein>
    <submittedName>
        <fullName evidence="13">Metalloprotease</fullName>
    </submittedName>
</protein>
<dbReference type="RefSeq" id="XP_038741573.1">
    <property type="nucleotide sequence ID" value="XM_038893163.1"/>
</dbReference>
<dbReference type="Gene3D" id="3.40.390.10">
    <property type="entry name" value="Collagenase (Catalytic Domain)"/>
    <property type="match status" value="1"/>
</dbReference>
<comment type="function">
    <text evidence="1">Secreted metalloproteinase that allows assimilation of proteinaceous substrates.</text>
</comment>
<dbReference type="PANTHER" id="PTHR47466">
    <property type="match status" value="1"/>
</dbReference>
<reference evidence="13" key="1">
    <citation type="submission" date="2020-03" db="EMBL/GenBank/DDBJ databases">
        <authorList>
            <person name="He L."/>
        </authorList>
    </citation>
    <scope>NUCLEOTIDE SEQUENCE</scope>
    <source>
        <strain evidence="13">CkLH20</strain>
    </source>
</reference>
<comment type="similarity">
    <text evidence="2">Belongs to the peptidase M43B family.</text>
</comment>
<evidence type="ECO:0000256" key="8">
    <source>
        <dbReference type="ARBA" id="ARBA00023049"/>
    </source>
</evidence>
<feature type="chain" id="PRO_5040473299" evidence="11">
    <location>
        <begin position="20"/>
        <end position="640"/>
    </location>
</feature>
<sequence>MVPSQLLLVLLSLSAGGWAQSNSLPAPDTPASSARQPENTPVEQAPSSAARPPASVNTPSARVETPPGSARPNPQETSAAVSQSAPTAAASPARPTNAASQVPASSNRDDRSVDSPSSRISGPADSNTPQSTRAAPGLVQGDTTTGTTRTTSATTTGTVAASGSPQSAGSNGTDTRTGNISGADSGAGVATASPSSPGLATTASFSAQPSDAFLNVNQSAVEKIPESKAPTPPDVATLAQLQAELAANIPSKPLSEKSAKALAVMETAYFEYFVNKDPAPVDMGKLVVPASISQCKTQYARSLTRKRSLVDKVLAYVPLVSRDLRGFDNCKAVESLEVGVYFQYMRATATAERPNELESRVKAQVDALNEALGAVKINFRYMSLNWWEPKANEDWTVVDRKETKLQEWQQRTKAPGKLMLTVWIVNGLRGSQSDDLNSYATFPNEQLDPNDGVVIEAEHVQGGDSTTLIHDVGHWFGLGHTFGEIGENCIIKDGLTNSTQTSGMKDVVYECSQVPCSGGSAVEINNYMSYSSCRGKTPREGFTTDQKARMFANALQFRRGYETGECMPDGKAAAAAAARTRKRSSSMQDILDGKCPDYDKQADILMDTPHSLGARTLGDGSSNMGWTVLGGLCAMAVLFG</sequence>
<dbReference type="SUPFAM" id="SSF55486">
    <property type="entry name" value="Metalloproteases ('zincins'), catalytic domain"/>
    <property type="match status" value="1"/>
</dbReference>
<keyword evidence="4" id="KW-0479">Metal-binding</keyword>
<evidence type="ECO:0000256" key="2">
    <source>
        <dbReference type="ARBA" id="ARBA00008721"/>
    </source>
</evidence>
<evidence type="ECO:0000256" key="1">
    <source>
        <dbReference type="ARBA" id="ARBA00003174"/>
    </source>
</evidence>
<keyword evidence="8 13" id="KW-0482">Metalloprotease</keyword>
<evidence type="ECO:0000256" key="4">
    <source>
        <dbReference type="ARBA" id="ARBA00022723"/>
    </source>
</evidence>
<dbReference type="AlphaFoldDB" id="A0A9P6HVS9"/>
<dbReference type="Pfam" id="PF05572">
    <property type="entry name" value="Peptidase_M43"/>
    <property type="match status" value="1"/>
</dbReference>
<accession>A0A9P6HVS9</accession>
<evidence type="ECO:0000256" key="9">
    <source>
        <dbReference type="ARBA" id="ARBA00023157"/>
    </source>
</evidence>
<evidence type="ECO:0000256" key="10">
    <source>
        <dbReference type="SAM" id="MobiDB-lite"/>
    </source>
</evidence>
<feature type="compositionally biased region" description="Low complexity" evidence="10">
    <location>
        <begin position="45"/>
        <end position="55"/>
    </location>
</feature>
<feature type="compositionally biased region" description="Low complexity" evidence="10">
    <location>
        <begin position="143"/>
        <end position="164"/>
    </location>
</feature>
<dbReference type="Proteomes" id="UP000781932">
    <property type="component" value="Unassembled WGS sequence"/>
</dbReference>
<dbReference type="PANTHER" id="PTHR47466:SF1">
    <property type="entry name" value="METALLOPROTEASE MEP1 (AFU_ORTHOLOGUE AFUA_1G07730)-RELATED"/>
    <property type="match status" value="1"/>
</dbReference>
<keyword evidence="3" id="KW-0645">Protease</keyword>
<comment type="caution">
    <text evidence="13">The sequence shown here is derived from an EMBL/GenBank/DDBJ whole genome shotgun (WGS) entry which is preliminary data.</text>
</comment>
<dbReference type="InterPro" id="IPR024079">
    <property type="entry name" value="MetalloPept_cat_dom_sf"/>
</dbReference>
<feature type="compositionally biased region" description="Polar residues" evidence="10">
    <location>
        <begin position="22"/>
        <end position="42"/>
    </location>
</feature>
<name>A0A9P6HVS9_9PEZI</name>
<dbReference type="GO" id="GO:0046872">
    <property type="term" value="F:metal ion binding"/>
    <property type="evidence" value="ECO:0007669"/>
    <property type="project" value="UniProtKB-KW"/>
</dbReference>
<organism evidence="13 14">
    <name type="scientific">Colletotrichum karsti</name>
    <dbReference type="NCBI Taxonomy" id="1095194"/>
    <lineage>
        <taxon>Eukaryota</taxon>
        <taxon>Fungi</taxon>
        <taxon>Dikarya</taxon>
        <taxon>Ascomycota</taxon>
        <taxon>Pezizomycotina</taxon>
        <taxon>Sordariomycetes</taxon>
        <taxon>Hypocreomycetidae</taxon>
        <taxon>Glomerellales</taxon>
        <taxon>Glomerellaceae</taxon>
        <taxon>Colletotrichum</taxon>
        <taxon>Colletotrichum boninense species complex</taxon>
    </lineage>
</organism>
<evidence type="ECO:0000256" key="11">
    <source>
        <dbReference type="SAM" id="SignalP"/>
    </source>
</evidence>
<feature type="signal peptide" evidence="11">
    <location>
        <begin position="1"/>
        <end position="19"/>
    </location>
</feature>
<keyword evidence="9" id="KW-1015">Disulfide bond</keyword>
<feature type="domain" description="Peptidase M43 pregnancy-associated plasma-A" evidence="12">
    <location>
        <begin position="452"/>
        <end position="551"/>
    </location>
</feature>
<keyword evidence="6" id="KW-0378">Hydrolase</keyword>
<keyword evidence="5 11" id="KW-0732">Signal</keyword>
<feature type="compositionally biased region" description="Polar residues" evidence="10">
    <location>
        <begin position="124"/>
        <end position="133"/>
    </location>
</feature>
<dbReference type="EMBL" id="JAATWM020000040">
    <property type="protein sequence ID" value="KAF9872112.1"/>
    <property type="molecule type" value="Genomic_DNA"/>
</dbReference>
<feature type="compositionally biased region" description="Polar residues" evidence="10">
    <location>
        <begin position="192"/>
        <end position="203"/>
    </location>
</feature>
<dbReference type="GO" id="GO:0008237">
    <property type="term" value="F:metallopeptidase activity"/>
    <property type="evidence" value="ECO:0007669"/>
    <property type="project" value="UniProtKB-KW"/>
</dbReference>
<evidence type="ECO:0000256" key="5">
    <source>
        <dbReference type="ARBA" id="ARBA00022729"/>
    </source>
</evidence>
<evidence type="ECO:0000256" key="3">
    <source>
        <dbReference type="ARBA" id="ARBA00022670"/>
    </source>
</evidence>
<proteinExistence type="inferred from homology"/>
<keyword evidence="14" id="KW-1185">Reference proteome</keyword>
<gene>
    <name evidence="13" type="ORF">CkaCkLH20_10449</name>
</gene>
<evidence type="ECO:0000259" key="12">
    <source>
        <dbReference type="Pfam" id="PF05572"/>
    </source>
</evidence>
<dbReference type="OrthoDB" id="536211at2759"/>
<reference evidence="13" key="2">
    <citation type="submission" date="2020-11" db="EMBL/GenBank/DDBJ databases">
        <title>Whole genome sequencing of Colletotrichum sp.</title>
        <authorList>
            <person name="Li H."/>
        </authorList>
    </citation>
    <scope>NUCLEOTIDE SEQUENCE</scope>
    <source>
        <strain evidence="13">CkLH20</strain>
    </source>
</reference>
<evidence type="ECO:0000313" key="14">
    <source>
        <dbReference type="Proteomes" id="UP000781932"/>
    </source>
</evidence>
<evidence type="ECO:0000256" key="6">
    <source>
        <dbReference type="ARBA" id="ARBA00022801"/>
    </source>
</evidence>
<evidence type="ECO:0000313" key="13">
    <source>
        <dbReference type="EMBL" id="KAF9872112.1"/>
    </source>
</evidence>
<feature type="compositionally biased region" description="Low complexity" evidence="10">
    <location>
        <begin position="77"/>
        <end position="100"/>
    </location>
</feature>
<feature type="compositionally biased region" description="Polar residues" evidence="10">
    <location>
        <begin position="165"/>
        <end position="182"/>
    </location>
</feature>
<dbReference type="GO" id="GO:0006508">
    <property type="term" value="P:proteolysis"/>
    <property type="evidence" value="ECO:0007669"/>
    <property type="project" value="UniProtKB-KW"/>
</dbReference>
<dbReference type="InterPro" id="IPR008754">
    <property type="entry name" value="Peptidase_M43"/>
</dbReference>
<evidence type="ECO:0000256" key="7">
    <source>
        <dbReference type="ARBA" id="ARBA00022833"/>
    </source>
</evidence>